<dbReference type="GO" id="GO:0046872">
    <property type="term" value="F:metal ion binding"/>
    <property type="evidence" value="ECO:0007669"/>
    <property type="project" value="UniProtKB-KW"/>
</dbReference>
<dbReference type="InterPro" id="IPR036457">
    <property type="entry name" value="PPM-type-like_dom_sf"/>
</dbReference>
<dbReference type="PROSITE" id="PS51746">
    <property type="entry name" value="PPM_2"/>
    <property type="match status" value="1"/>
</dbReference>
<dbReference type="InterPro" id="IPR015655">
    <property type="entry name" value="PP2C"/>
</dbReference>
<dbReference type="SMART" id="SM00332">
    <property type="entry name" value="PP2Cc"/>
    <property type="match status" value="1"/>
</dbReference>
<dbReference type="EMBL" id="JAWJWE010000037">
    <property type="protein sequence ID" value="KAK6625477.1"/>
    <property type="molecule type" value="Genomic_DNA"/>
</dbReference>
<name>A0AAN8NWM7_POLSC</name>
<evidence type="ECO:0000256" key="2">
    <source>
        <dbReference type="ARBA" id="ARBA00022801"/>
    </source>
</evidence>
<comment type="caution">
    <text evidence="6">The sequence shown here is derived from an EMBL/GenBank/DDBJ whole genome shotgun (WGS) entry which is preliminary data.</text>
</comment>
<evidence type="ECO:0000256" key="3">
    <source>
        <dbReference type="ARBA" id="ARBA00022912"/>
    </source>
</evidence>
<dbReference type="AlphaFoldDB" id="A0AAN8NWM7"/>
<dbReference type="GO" id="GO:0004722">
    <property type="term" value="F:protein serine/threonine phosphatase activity"/>
    <property type="evidence" value="ECO:0007669"/>
    <property type="project" value="InterPro"/>
</dbReference>
<dbReference type="SUPFAM" id="SSF81606">
    <property type="entry name" value="PP2C-like"/>
    <property type="match status" value="1"/>
</dbReference>
<dbReference type="Pfam" id="PF00481">
    <property type="entry name" value="PP2C"/>
    <property type="match status" value="1"/>
</dbReference>
<evidence type="ECO:0000313" key="7">
    <source>
        <dbReference type="Proteomes" id="UP001372834"/>
    </source>
</evidence>
<reference evidence="6 7" key="1">
    <citation type="submission" date="2023-10" db="EMBL/GenBank/DDBJ databases">
        <title>Genomes of two closely related lineages of the louse Polyplax serrata with different host specificities.</title>
        <authorList>
            <person name="Martinu J."/>
            <person name="Tarabai H."/>
            <person name="Stefka J."/>
            <person name="Hypsa V."/>
        </authorList>
    </citation>
    <scope>NUCLEOTIDE SEQUENCE [LARGE SCALE GENOMIC DNA]</scope>
    <source>
        <strain evidence="6">HR10_N</strain>
    </source>
</reference>
<dbReference type="Proteomes" id="UP001372834">
    <property type="component" value="Unassembled WGS sequence"/>
</dbReference>
<evidence type="ECO:0000313" key="6">
    <source>
        <dbReference type="EMBL" id="KAK6625477.1"/>
    </source>
</evidence>
<dbReference type="InterPro" id="IPR001932">
    <property type="entry name" value="PPM-type_phosphatase-like_dom"/>
</dbReference>
<proteinExistence type="inferred from homology"/>
<feature type="domain" description="PPM-type phosphatase" evidence="5">
    <location>
        <begin position="121"/>
        <end position="387"/>
    </location>
</feature>
<evidence type="ECO:0000256" key="4">
    <source>
        <dbReference type="RuleBase" id="RU003465"/>
    </source>
</evidence>
<comment type="similarity">
    <text evidence="4">Belongs to the PP2C family.</text>
</comment>
<sequence length="387" mass="44200">MAFSDYLCVYRQFFEEFAKSTELENHRPMRVNIYNLSIDELVGEVMQSCVNFLTERRCPNCLVVHITKIVVGELLSEAKKQPEEVNDPLKLNRKTFDKIREVCLRYTDNEKLSSLPGPVHETQFSTHATKHTRRRMEDRNICLPRFNTLHGIQSNSEAEYYGVFDGHAGVNAACYSVSHLHQFLAESQFYPDNPVEAFREAYEKTDSRLNLKNEESGTASLAILHQRNEKKLTVSWVGDSQALLVSEESYVLLVDPHKPERPDERKRIEDLGGCILWSQDVCRVNGATAVSRALGDRKLKPFVCAEPEFRVVNLTGSEHFVVMGCDGLWDVVTPQQVLETVYFEVKQNEVNLYVGEGESEIWEAVMFKVKGYCSGELEGSMMNPIEI</sequence>
<gene>
    <name evidence="6" type="ORF">RUM43_005775</name>
</gene>
<dbReference type="InterPro" id="IPR000222">
    <property type="entry name" value="PP2C_BS"/>
</dbReference>
<dbReference type="CDD" id="cd00143">
    <property type="entry name" value="PP2Cc"/>
    <property type="match status" value="1"/>
</dbReference>
<evidence type="ECO:0000256" key="1">
    <source>
        <dbReference type="ARBA" id="ARBA00022723"/>
    </source>
</evidence>
<protein>
    <recommendedName>
        <fullName evidence="5">PPM-type phosphatase domain-containing protein</fullName>
    </recommendedName>
</protein>
<keyword evidence="3 4" id="KW-0904">Protein phosphatase</keyword>
<keyword evidence="2 4" id="KW-0378">Hydrolase</keyword>
<dbReference type="PANTHER" id="PTHR13832">
    <property type="entry name" value="PROTEIN PHOSPHATASE 2C"/>
    <property type="match status" value="1"/>
</dbReference>
<organism evidence="6 7">
    <name type="scientific">Polyplax serrata</name>
    <name type="common">Common mouse louse</name>
    <dbReference type="NCBI Taxonomy" id="468196"/>
    <lineage>
        <taxon>Eukaryota</taxon>
        <taxon>Metazoa</taxon>
        <taxon>Ecdysozoa</taxon>
        <taxon>Arthropoda</taxon>
        <taxon>Hexapoda</taxon>
        <taxon>Insecta</taxon>
        <taxon>Pterygota</taxon>
        <taxon>Neoptera</taxon>
        <taxon>Paraneoptera</taxon>
        <taxon>Psocodea</taxon>
        <taxon>Troctomorpha</taxon>
        <taxon>Phthiraptera</taxon>
        <taxon>Anoplura</taxon>
        <taxon>Polyplacidae</taxon>
        <taxon>Polyplax</taxon>
    </lineage>
</organism>
<keyword evidence="1" id="KW-0479">Metal-binding</keyword>
<dbReference type="PANTHER" id="PTHR13832:SF818">
    <property type="entry name" value="SD03870P"/>
    <property type="match status" value="1"/>
</dbReference>
<dbReference type="Gene3D" id="3.60.40.10">
    <property type="entry name" value="PPM-type phosphatase domain"/>
    <property type="match status" value="1"/>
</dbReference>
<dbReference type="PROSITE" id="PS01032">
    <property type="entry name" value="PPM_1"/>
    <property type="match status" value="1"/>
</dbReference>
<accession>A0AAN8NWM7</accession>
<evidence type="ECO:0000259" key="5">
    <source>
        <dbReference type="PROSITE" id="PS51746"/>
    </source>
</evidence>